<feature type="compositionally biased region" description="Basic and acidic residues" evidence="1">
    <location>
        <begin position="270"/>
        <end position="297"/>
    </location>
</feature>
<comment type="caution">
    <text evidence="4">The sequence shown here is derived from an EMBL/GenBank/DDBJ whole genome shotgun (WGS) entry which is preliminary data.</text>
</comment>
<feature type="compositionally biased region" description="Basic and acidic residues" evidence="1">
    <location>
        <begin position="1"/>
        <end position="12"/>
    </location>
</feature>
<keyword evidence="2" id="KW-0812">Transmembrane</keyword>
<evidence type="ECO:0000256" key="2">
    <source>
        <dbReference type="SAM" id="Phobius"/>
    </source>
</evidence>
<dbReference type="Gene3D" id="3.60.10.10">
    <property type="entry name" value="Endonuclease/exonuclease/phosphatase"/>
    <property type="match status" value="1"/>
</dbReference>
<feature type="compositionally biased region" description="Basic and acidic residues" evidence="1">
    <location>
        <begin position="313"/>
        <end position="325"/>
    </location>
</feature>
<dbReference type="InterPro" id="IPR025836">
    <property type="entry name" value="Zn_knuckle_CX2CX4HX4C"/>
</dbReference>
<dbReference type="PANTHER" id="PTHR33710">
    <property type="entry name" value="BNAC02G09200D PROTEIN"/>
    <property type="match status" value="1"/>
</dbReference>
<dbReference type="InterPro" id="IPR036691">
    <property type="entry name" value="Endo/exonu/phosph_ase_sf"/>
</dbReference>
<feature type="compositionally biased region" description="Basic and acidic residues" evidence="1">
    <location>
        <begin position="155"/>
        <end position="172"/>
    </location>
</feature>
<keyword evidence="2" id="KW-1133">Transmembrane helix</keyword>
<name>A0A8X7TM26_BRACI</name>
<feature type="region of interest" description="Disordered" evidence="1">
    <location>
        <begin position="239"/>
        <end position="350"/>
    </location>
</feature>
<dbReference type="Proteomes" id="UP000886595">
    <property type="component" value="Unassembled WGS sequence"/>
</dbReference>
<feature type="compositionally biased region" description="Basic and acidic residues" evidence="1">
    <location>
        <begin position="338"/>
        <end position="350"/>
    </location>
</feature>
<feature type="compositionally biased region" description="Basic and acidic residues" evidence="1">
    <location>
        <begin position="239"/>
        <end position="252"/>
    </location>
</feature>
<sequence length="901" mass="103849">MSHRYSREEKKKWIPARSQTNRKPPVKIQRIDLLIEENKFTLIGRVTNHATQNTKALVDFFLQHWNVSTDLLTILNKAPFHFKRWMIIVQRWEPVLGTVEDCIPTQARVRVLINGLNPLDMTRDISLPSGEIIEVEFSYDNLQKYCFRCHSLSHEKDDCPSLENSRERDRSPNRIGISQRNTMARLDDNRRRYEERKRFKGHQVQHKREAPSSHYQEETIMRIHQSYAPVTSEYRRGREDYNLGRSVSRESGARVGVKNNPHISDSPSKMTEHDRVRDRDRSSQRTEKRRAPSHDSASKIQLPALQDPTPHSTDLRRALSRREDGEASGDQVSSGRRPIRERLMLPDISHSTDLRRSLSLIDDGNEMGGQTSANRPPVKQRLSLLSNGKSRLAQQGTSTGSSRLQDIDIHYLEEIMEPPRLDTSRPSGSRPTGAPHSPPQENSPIRTLSEDRRHVSLRLGLQHVPNQMDSSMQARLSERPGIITRSVAKKKDGKMPQKKKYNTSPLKGVSIKKRRVFKTQNSHEGGPVGNTAAPSQRSWISSSSSNFIDTSISMFQRSMMVTFIYGSPDKSRAQFWNQLTELGLGRDEEAWLVVGDFNDLLDNSEKIGGPLRWEGSFLAFGSFVSQTGLLDLQDSGNSLSWRGNRYSHFIQSRLDRAMINCKWAEDYPSECCEYLRFEGSDHRPVLVHLSQSPPKKRGLFHFDRRLKNKPEIQELVEKHRTSMSYESVLVKICRIRRKIMEWSKLENKNSKELILETQTKLEEALSSTNPEPIVIDTLSQKLEKAYLEEEQYWKQRSRIQWLHSGDRSSAFFHAVTRERRTINKFSVIENSLGQPVFEEEQIRSTVALILLECSLIPKASSHFLSPRKTTLGFKEHSSIFTIYLVLLVTYLSISSRVWKIL</sequence>
<evidence type="ECO:0000313" key="5">
    <source>
        <dbReference type="Proteomes" id="UP000886595"/>
    </source>
</evidence>
<feature type="transmembrane region" description="Helical" evidence="2">
    <location>
        <begin position="880"/>
        <end position="898"/>
    </location>
</feature>
<proteinExistence type="predicted"/>
<evidence type="ECO:0000313" key="4">
    <source>
        <dbReference type="EMBL" id="KAG2246151.1"/>
    </source>
</evidence>
<dbReference type="PANTHER" id="PTHR33710:SF62">
    <property type="entry name" value="DUF4283 DOMAIN PROTEIN"/>
    <property type="match status" value="1"/>
</dbReference>
<feature type="compositionally biased region" description="Basic and acidic residues" evidence="1">
    <location>
        <begin position="206"/>
        <end position="218"/>
    </location>
</feature>
<dbReference type="AlphaFoldDB" id="A0A8X7TM26"/>
<dbReference type="OrthoDB" id="1102726at2759"/>
<gene>
    <name evidence="4" type="ORF">Bca52824_085779</name>
</gene>
<feature type="region of interest" description="Disordered" evidence="1">
    <location>
        <begin position="1"/>
        <end position="21"/>
    </location>
</feature>
<dbReference type="EMBL" id="JAAMPC010000017">
    <property type="protein sequence ID" value="KAG2246151.1"/>
    <property type="molecule type" value="Genomic_DNA"/>
</dbReference>
<feature type="domain" description="Zinc knuckle CX2CX4HX4C" evidence="3">
    <location>
        <begin position="117"/>
        <end position="160"/>
    </location>
</feature>
<feature type="region of interest" description="Disordered" evidence="1">
    <location>
        <begin position="155"/>
        <end position="218"/>
    </location>
</feature>
<protein>
    <recommendedName>
        <fullName evidence="3">Zinc knuckle CX2CX4HX4C domain-containing protein</fullName>
    </recommendedName>
</protein>
<accession>A0A8X7TM26</accession>
<dbReference type="Pfam" id="PF14392">
    <property type="entry name" value="zf-CCHC_4"/>
    <property type="match status" value="1"/>
</dbReference>
<evidence type="ECO:0000256" key="1">
    <source>
        <dbReference type="SAM" id="MobiDB-lite"/>
    </source>
</evidence>
<keyword evidence="5" id="KW-1185">Reference proteome</keyword>
<feature type="region of interest" description="Disordered" evidence="1">
    <location>
        <begin position="416"/>
        <end position="447"/>
    </location>
</feature>
<keyword evidence="2" id="KW-0472">Membrane</keyword>
<evidence type="ECO:0000259" key="3">
    <source>
        <dbReference type="Pfam" id="PF14392"/>
    </source>
</evidence>
<feature type="compositionally biased region" description="Basic and acidic residues" evidence="1">
    <location>
        <begin position="185"/>
        <end position="197"/>
    </location>
</feature>
<reference evidence="4 5" key="1">
    <citation type="submission" date="2020-02" db="EMBL/GenBank/DDBJ databases">
        <authorList>
            <person name="Ma Q."/>
            <person name="Huang Y."/>
            <person name="Song X."/>
            <person name="Pei D."/>
        </authorList>
    </citation>
    <scope>NUCLEOTIDE SEQUENCE [LARGE SCALE GENOMIC DNA]</scope>
    <source>
        <strain evidence="4">Sxm20200214</strain>
        <tissue evidence="4">Leaf</tissue>
    </source>
</reference>
<dbReference type="SUPFAM" id="SSF56219">
    <property type="entry name" value="DNase I-like"/>
    <property type="match status" value="1"/>
</dbReference>
<organism evidence="4 5">
    <name type="scientific">Brassica carinata</name>
    <name type="common">Ethiopian mustard</name>
    <name type="synonym">Abyssinian cabbage</name>
    <dbReference type="NCBI Taxonomy" id="52824"/>
    <lineage>
        <taxon>Eukaryota</taxon>
        <taxon>Viridiplantae</taxon>
        <taxon>Streptophyta</taxon>
        <taxon>Embryophyta</taxon>
        <taxon>Tracheophyta</taxon>
        <taxon>Spermatophyta</taxon>
        <taxon>Magnoliopsida</taxon>
        <taxon>eudicotyledons</taxon>
        <taxon>Gunneridae</taxon>
        <taxon>Pentapetalae</taxon>
        <taxon>rosids</taxon>
        <taxon>malvids</taxon>
        <taxon>Brassicales</taxon>
        <taxon>Brassicaceae</taxon>
        <taxon>Brassiceae</taxon>
        <taxon>Brassica</taxon>
    </lineage>
</organism>